<dbReference type="PANTHER" id="PTHR33075:SF9">
    <property type="entry name" value="DUF4283 DOMAIN-CONTAINING PROTEIN"/>
    <property type="match status" value="1"/>
</dbReference>
<feature type="compositionally biased region" description="Basic and acidic residues" evidence="1">
    <location>
        <begin position="177"/>
        <end position="188"/>
    </location>
</feature>
<evidence type="ECO:0000313" key="2">
    <source>
        <dbReference type="EMBL" id="TVU45372.1"/>
    </source>
</evidence>
<gene>
    <name evidence="2" type="ORF">EJB05_04859</name>
</gene>
<dbReference type="EMBL" id="RWGY01000004">
    <property type="protein sequence ID" value="TVU45372.1"/>
    <property type="molecule type" value="Genomic_DNA"/>
</dbReference>
<dbReference type="Proteomes" id="UP000324897">
    <property type="component" value="Chromosome 5"/>
</dbReference>
<dbReference type="AlphaFoldDB" id="A0A5J9W9I1"/>
<feature type="compositionally biased region" description="Basic and acidic residues" evidence="1">
    <location>
        <begin position="149"/>
        <end position="161"/>
    </location>
</feature>
<evidence type="ECO:0000256" key="1">
    <source>
        <dbReference type="SAM" id="MobiDB-lite"/>
    </source>
</evidence>
<feature type="compositionally biased region" description="Polar residues" evidence="1">
    <location>
        <begin position="189"/>
        <end position="198"/>
    </location>
</feature>
<protein>
    <submittedName>
        <fullName evidence="2">Uncharacterized protein</fullName>
    </submittedName>
</protein>
<feature type="compositionally biased region" description="Basic residues" evidence="1">
    <location>
        <begin position="162"/>
        <end position="176"/>
    </location>
</feature>
<comment type="caution">
    <text evidence="2">The sequence shown here is derived from an EMBL/GenBank/DDBJ whole genome shotgun (WGS) entry which is preliminary data.</text>
</comment>
<sequence>MAFMLPDSCPVENKLGCSFLEGISSENEVPVEDNVDIGSDNECTTPVDKCITQDCSSAISEIKHKYGCTEALVETEVRRSNRLKNYSKGFKQSSCQQKNCLGCSAEAPTLSPSVIKNLGTEFCNLSPEKVNDEALKKRKKAKAPVGQKAPKEGKEKQDEMKKGKKLKVSTKKLKKKPTNEDQDKEEKQNGTLPGQQKKGSFWWRNITKLTELYKGIAAVT</sequence>
<name>A0A5J9W9I1_9POAL</name>
<feature type="region of interest" description="Disordered" evidence="1">
    <location>
        <begin position="134"/>
        <end position="199"/>
    </location>
</feature>
<dbReference type="OrthoDB" id="695719at2759"/>
<keyword evidence="3" id="KW-1185">Reference proteome</keyword>
<feature type="non-terminal residue" evidence="2">
    <location>
        <position position="1"/>
    </location>
</feature>
<accession>A0A5J9W9I1</accession>
<proteinExistence type="predicted"/>
<organism evidence="2 3">
    <name type="scientific">Eragrostis curvula</name>
    <name type="common">weeping love grass</name>
    <dbReference type="NCBI Taxonomy" id="38414"/>
    <lineage>
        <taxon>Eukaryota</taxon>
        <taxon>Viridiplantae</taxon>
        <taxon>Streptophyta</taxon>
        <taxon>Embryophyta</taxon>
        <taxon>Tracheophyta</taxon>
        <taxon>Spermatophyta</taxon>
        <taxon>Magnoliopsida</taxon>
        <taxon>Liliopsida</taxon>
        <taxon>Poales</taxon>
        <taxon>Poaceae</taxon>
        <taxon>PACMAD clade</taxon>
        <taxon>Chloridoideae</taxon>
        <taxon>Eragrostideae</taxon>
        <taxon>Eragrostidinae</taxon>
        <taxon>Eragrostis</taxon>
    </lineage>
</organism>
<reference evidence="2 3" key="1">
    <citation type="journal article" date="2019" name="Sci. Rep.">
        <title>A high-quality genome of Eragrostis curvula grass provides insights into Poaceae evolution and supports new strategies to enhance forage quality.</title>
        <authorList>
            <person name="Carballo J."/>
            <person name="Santos B.A.C.M."/>
            <person name="Zappacosta D."/>
            <person name="Garbus I."/>
            <person name="Selva J.P."/>
            <person name="Gallo C.A."/>
            <person name="Diaz A."/>
            <person name="Albertini E."/>
            <person name="Caccamo M."/>
            <person name="Echenique V."/>
        </authorList>
    </citation>
    <scope>NUCLEOTIDE SEQUENCE [LARGE SCALE GENOMIC DNA]</scope>
    <source>
        <strain evidence="3">cv. Victoria</strain>
        <tissue evidence="2">Leaf</tissue>
    </source>
</reference>
<dbReference type="PANTHER" id="PTHR33075">
    <property type="entry name" value="OS02G0499800 PROTEIN"/>
    <property type="match status" value="1"/>
</dbReference>
<dbReference type="Gramene" id="TVU45372">
    <property type="protein sequence ID" value="TVU45372"/>
    <property type="gene ID" value="EJB05_04859"/>
</dbReference>
<evidence type="ECO:0000313" key="3">
    <source>
        <dbReference type="Proteomes" id="UP000324897"/>
    </source>
</evidence>